<accession>A0ACC1XTW2</accession>
<keyword evidence="2" id="KW-1185">Reference proteome</keyword>
<organism evidence="1 2">
    <name type="scientific">Melia azedarach</name>
    <name type="common">Chinaberry tree</name>
    <dbReference type="NCBI Taxonomy" id="155640"/>
    <lineage>
        <taxon>Eukaryota</taxon>
        <taxon>Viridiplantae</taxon>
        <taxon>Streptophyta</taxon>
        <taxon>Embryophyta</taxon>
        <taxon>Tracheophyta</taxon>
        <taxon>Spermatophyta</taxon>
        <taxon>Magnoliopsida</taxon>
        <taxon>eudicotyledons</taxon>
        <taxon>Gunneridae</taxon>
        <taxon>Pentapetalae</taxon>
        <taxon>rosids</taxon>
        <taxon>malvids</taxon>
        <taxon>Sapindales</taxon>
        <taxon>Meliaceae</taxon>
        <taxon>Melia</taxon>
    </lineage>
</organism>
<evidence type="ECO:0000313" key="2">
    <source>
        <dbReference type="Proteomes" id="UP001164539"/>
    </source>
</evidence>
<protein>
    <submittedName>
        <fullName evidence="1">Protein WEAK CHLOROPLAST MOVEMENT UNDER BLUE LIGHT 1 like</fullName>
    </submittedName>
</protein>
<evidence type="ECO:0000313" key="1">
    <source>
        <dbReference type="EMBL" id="KAJ4714936.1"/>
    </source>
</evidence>
<proteinExistence type="predicted"/>
<name>A0ACC1XTW2_MELAZ</name>
<gene>
    <name evidence="1" type="ORF">OWV82_013349</name>
</gene>
<reference evidence="1 2" key="1">
    <citation type="journal article" date="2023" name="Science">
        <title>Complex scaffold remodeling in plant triterpene biosynthesis.</title>
        <authorList>
            <person name="De La Pena R."/>
            <person name="Hodgson H."/>
            <person name="Liu J.C."/>
            <person name="Stephenson M.J."/>
            <person name="Martin A.C."/>
            <person name="Owen C."/>
            <person name="Harkess A."/>
            <person name="Leebens-Mack J."/>
            <person name="Jimenez L.E."/>
            <person name="Osbourn A."/>
            <person name="Sattely E.S."/>
        </authorList>
    </citation>
    <scope>NUCLEOTIDE SEQUENCE [LARGE SCALE GENOMIC DNA]</scope>
    <source>
        <strain evidence="2">cv. JPN11</strain>
        <tissue evidence="1">Leaf</tissue>
    </source>
</reference>
<dbReference type="Proteomes" id="UP001164539">
    <property type="component" value="Chromosome 7"/>
</dbReference>
<dbReference type="EMBL" id="CM051400">
    <property type="protein sequence ID" value="KAJ4714936.1"/>
    <property type="molecule type" value="Genomic_DNA"/>
</dbReference>
<sequence length="340" mass="39472">MESDEEERQEGYLQRSRESKENFGSSLEGKMEELAKTKEELKRAKDSAMQSWLDSKPLIDELERLKAGLATAKNRYSMSNIVVSELESEFETIAKSIMSKKEEEVKAASVINELSKALDEKREELETLKLATDEERRARLKLKQVLRLKKQTLRMSQLTLRAARIESEAFGASAAEALRHIKISEVDTTIVQLTHEEYHALKRRAKEEASLADWRISVSMEQKQAAETSRNFALSRLKQSYSDNRLKRRRLREEKTIERRETAAREMAEEDLNIKVEAQENISAIPKARPKVVDESSKRNPLQHRRSRSIHDKRLVKKKKTSIFHQIKSFIVRSFTRLFG</sequence>
<comment type="caution">
    <text evidence="1">The sequence shown here is derived from an EMBL/GenBank/DDBJ whole genome shotgun (WGS) entry which is preliminary data.</text>
</comment>